<evidence type="ECO:0000259" key="1">
    <source>
        <dbReference type="Pfam" id="PF20167"/>
    </source>
</evidence>
<dbReference type="Proteomes" id="UP001341840">
    <property type="component" value="Unassembled WGS sequence"/>
</dbReference>
<protein>
    <recommendedName>
        <fullName evidence="1">Putative plant transposon protein domain-containing protein</fullName>
    </recommendedName>
</protein>
<organism evidence="2 3">
    <name type="scientific">Stylosanthes scabra</name>
    <dbReference type="NCBI Taxonomy" id="79078"/>
    <lineage>
        <taxon>Eukaryota</taxon>
        <taxon>Viridiplantae</taxon>
        <taxon>Streptophyta</taxon>
        <taxon>Embryophyta</taxon>
        <taxon>Tracheophyta</taxon>
        <taxon>Spermatophyta</taxon>
        <taxon>Magnoliopsida</taxon>
        <taxon>eudicotyledons</taxon>
        <taxon>Gunneridae</taxon>
        <taxon>Pentapetalae</taxon>
        <taxon>rosids</taxon>
        <taxon>fabids</taxon>
        <taxon>Fabales</taxon>
        <taxon>Fabaceae</taxon>
        <taxon>Papilionoideae</taxon>
        <taxon>50 kb inversion clade</taxon>
        <taxon>dalbergioids sensu lato</taxon>
        <taxon>Dalbergieae</taxon>
        <taxon>Pterocarpus clade</taxon>
        <taxon>Stylosanthes</taxon>
    </lineage>
</organism>
<keyword evidence="3" id="KW-1185">Reference proteome</keyword>
<dbReference type="Pfam" id="PF20167">
    <property type="entry name" value="Transposase_32"/>
    <property type="match status" value="1"/>
</dbReference>
<dbReference type="InterPro" id="IPR046796">
    <property type="entry name" value="Transposase_32_dom"/>
</dbReference>
<reference evidence="2 3" key="1">
    <citation type="journal article" date="2023" name="Plants (Basel)">
        <title>Bridging the Gap: Combining Genomics and Transcriptomics Approaches to Understand Stylosanthes scabra, an Orphan Legume from the Brazilian Caatinga.</title>
        <authorList>
            <person name="Ferreira-Neto J.R.C."/>
            <person name="da Silva M.D."/>
            <person name="Binneck E."/>
            <person name="de Melo N.F."/>
            <person name="da Silva R.H."/>
            <person name="de Melo A.L.T.M."/>
            <person name="Pandolfi V."/>
            <person name="Bustamante F.O."/>
            <person name="Brasileiro-Vidal A.C."/>
            <person name="Benko-Iseppon A.M."/>
        </authorList>
    </citation>
    <scope>NUCLEOTIDE SEQUENCE [LARGE SCALE GENOMIC DNA]</scope>
    <source>
        <tissue evidence="2">Leaves</tissue>
    </source>
</reference>
<comment type="caution">
    <text evidence="2">The sequence shown here is derived from an EMBL/GenBank/DDBJ whole genome shotgun (WGS) entry which is preliminary data.</text>
</comment>
<name>A0ABU6WL00_9FABA</name>
<dbReference type="EMBL" id="JASCZI010181959">
    <property type="protein sequence ID" value="MED6186559.1"/>
    <property type="molecule type" value="Genomic_DNA"/>
</dbReference>
<sequence>MREWLEELGWLFMYNELNNINVTLVREFYSNFSWVNQKTVFLRGKQIPFIENFLHGFLGINVPPLAREVDAYEKALADKKMGTLDLTQVLATIAMPGMRWDSYNPKSDRVDNAILTPEARGWQRIIACIVHPIKHHTTFSMNMALLFYTLINGGEINLAWMIRDFMYHADVGASDQQLPFPLLITKLAAACDVVPSPEDEYLDIPEKDRDCPFGDWRCEKRKARKGFNRLRSERKWLKRVQGTRRSRRKAWRPIQMPMRTHPW</sequence>
<evidence type="ECO:0000313" key="3">
    <source>
        <dbReference type="Proteomes" id="UP001341840"/>
    </source>
</evidence>
<feature type="domain" description="Putative plant transposon protein" evidence="1">
    <location>
        <begin position="7"/>
        <end position="189"/>
    </location>
</feature>
<gene>
    <name evidence="2" type="ORF">PIB30_067866</name>
</gene>
<evidence type="ECO:0000313" key="2">
    <source>
        <dbReference type="EMBL" id="MED6186559.1"/>
    </source>
</evidence>
<accession>A0ABU6WL00</accession>
<proteinExistence type="predicted"/>